<name>A0A0F9KCJ5_9ZZZZ</name>
<proteinExistence type="predicted"/>
<dbReference type="EMBL" id="LAZR01015466">
    <property type="protein sequence ID" value="KKM12478.1"/>
    <property type="molecule type" value="Genomic_DNA"/>
</dbReference>
<feature type="compositionally biased region" description="Acidic residues" evidence="1">
    <location>
        <begin position="1"/>
        <end position="13"/>
    </location>
</feature>
<feature type="non-terminal residue" evidence="2">
    <location>
        <position position="1"/>
    </location>
</feature>
<accession>A0A0F9KCJ5</accession>
<protein>
    <recommendedName>
        <fullName evidence="3">HTH HARE-type domain-containing protein</fullName>
    </recommendedName>
</protein>
<evidence type="ECO:0000256" key="1">
    <source>
        <dbReference type="SAM" id="MobiDB-lite"/>
    </source>
</evidence>
<evidence type="ECO:0008006" key="3">
    <source>
        <dbReference type="Google" id="ProtNLM"/>
    </source>
</evidence>
<sequence length="79" mass="8677">TETVPETETEDAEPEKPKKRKAGIVKFIRDGLQDGSFKGMKNKEIAELARGKFEGSKLQGSGIGWCKGKLKKEGLKIVT</sequence>
<dbReference type="AlphaFoldDB" id="A0A0F9KCJ5"/>
<comment type="caution">
    <text evidence="2">The sequence shown here is derived from an EMBL/GenBank/DDBJ whole genome shotgun (WGS) entry which is preliminary data.</text>
</comment>
<feature type="region of interest" description="Disordered" evidence="1">
    <location>
        <begin position="1"/>
        <end position="21"/>
    </location>
</feature>
<gene>
    <name evidence="2" type="ORF">LCGC14_1720180</name>
</gene>
<evidence type="ECO:0000313" key="2">
    <source>
        <dbReference type="EMBL" id="KKM12478.1"/>
    </source>
</evidence>
<organism evidence="2">
    <name type="scientific">marine sediment metagenome</name>
    <dbReference type="NCBI Taxonomy" id="412755"/>
    <lineage>
        <taxon>unclassified sequences</taxon>
        <taxon>metagenomes</taxon>
        <taxon>ecological metagenomes</taxon>
    </lineage>
</organism>
<reference evidence="2" key="1">
    <citation type="journal article" date="2015" name="Nature">
        <title>Complex archaea that bridge the gap between prokaryotes and eukaryotes.</title>
        <authorList>
            <person name="Spang A."/>
            <person name="Saw J.H."/>
            <person name="Jorgensen S.L."/>
            <person name="Zaremba-Niedzwiedzka K."/>
            <person name="Martijn J."/>
            <person name="Lind A.E."/>
            <person name="van Eijk R."/>
            <person name="Schleper C."/>
            <person name="Guy L."/>
            <person name="Ettema T.J."/>
        </authorList>
    </citation>
    <scope>NUCLEOTIDE SEQUENCE</scope>
</reference>